<evidence type="ECO:0000256" key="5">
    <source>
        <dbReference type="SAM" id="Phobius"/>
    </source>
</evidence>
<dbReference type="CDD" id="cd00102">
    <property type="entry name" value="IPT"/>
    <property type="match status" value="1"/>
</dbReference>
<feature type="compositionally biased region" description="Polar residues" evidence="4">
    <location>
        <begin position="404"/>
        <end position="421"/>
    </location>
</feature>
<dbReference type="PROSITE" id="PS50297">
    <property type="entry name" value="ANK_REP_REGION"/>
    <property type="match status" value="2"/>
</dbReference>
<dbReference type="InterPro" id="IPR013783">
    <property type="entry name" value="Ig-like_fold"/>
</dbReference>
<dbReference type="InterPro" id="IPR036770">
    <property type="entry name" value="Ankyrin_rpt-contain_sf"/>
</dbReference>
<dbReference type="SUPFAM" id="SSF81296">
    <property type="entry name" value="E set domains"/>
    <property type="match status" value="1"/>
</dbReference>
<feature type="region of interest" description="Disordered" evidence="4">
    <location>
        <begin position="226"/>
        <end position="245"/>
    </location>
</feature>
<feature type="compositionally biased region" description="Low complexity" evidence="4">
    <location>
        <begin position="422"/>
        <end position="435"/>
    </location>
</feature>
<dbReference type="SUPFAM" id="SSF48403">
    <property type="entry name" value="Ankyrin repeat"/>
    <property type="match status" value="1"/>
</dbReference>
<dbReference type="InterPro" id="IPR014756">
    <property type="entry name" value="Ig_E-set"/>
</dbReference>
<feature type="region of interest" description="Disordered" evidence="4">
    <location>
        <begin position="309"/>
        <end position="328"/>
    </location>
</feature>
<feature type="region of interest" description="Disordered" evidence="4">
    <location>
        <begin position="378"/>
        <end position="438"/>
    </location>
</feature>
<gene>
    <name evidence="7" type="primary">SPT23</name>
    <name evidence="7" type="ORF">OHK93_007172</name>
</gene>
<dbReference type="Proteomes" id="UP001161017">
    <property type="component" value="Unassembled WGS sequence"/>
</dbReference>
<dbReference type="PROSITE" id="PS50088">
    <property type="entry name" value="ANK_REPEAT"/>
    <property type="match status" value="2"/>
</dbReference>
<dbReference type="InterPro" id="IPR057962">
    <property type="entry name" value="SPT23_MGA2_DBD"/>
</dbReference>
<evidence type="ECO:0000256" key="4">
    <source>
        <dbReference type="SAM" id="MobiDB-lite"/>
    </source>
</evidence>
<feature type="region of interest" description="Disordered" evidence="4">
    <location>
        <begin position="30"/>
        <end position="102"/>
    </location>
</feature>
<sequence>MAEAVNTNPHDYFETQNYFYNEHVENEYAELASHKPSPNGLPSSSSAFIPPSSGSSHNESSSDSQGNTVDSSDSSSADVPLGSRERAPGRIPIPADVSDEPTVDHLSANAVDGFDDTMMSNDLFDFDSAATSPTNPSATLASRAARMPIRPAPNLTMWPLAEGVTKLHFQGYTMARTKLAIKPPPPKSPSMLEVYAHCVCATAMEDPKKLQQALARAADATRDIDANQQEPHAPPRSLNMAEDDPRKPMNGGFVFICDQCIRRENKRIARKKLKNEDEEESWLGDQPKRIIVFNKAEILDWQSWQSTKGDDESLEATPITPSSSQQFPENAMRVRVPMRIQCYSRHHGEKTGYRVIFTIKDHLDRLVAQAVTNPTIITDDHKANQTNKTGSDVANHGFPEVPSYSGSNYSAPTSAWQSQHASPESSPDSPSHPLSQTQPQFAMASQMNNIAHPNAYPVVRRVIPNHGHITGGIEVSCLVQNYRPGLQIHFGQQPALISQVWGGGTVICILPASARPGDVEVTVQNITTHGIATPPSSPVTFTYVDQNHDDMMRYVVQMMNQQFGGQTGLPPQTNGHMPPSFGQQHMGGTHPGPGHSQNQIQGRTAISNSISGNDLENFALRCLELVDLDENPNIVNLNTRATNGQSILHASVSSGYYRLLAGLLARGAHADLRDNNGMTPMHLASMYGRVQMIRKLRSAGADPTIRSLNGTRPADIAASPEVQKTVEDLGYHSRSKSIDATPIKQLSRANSTRSITSYHASDWHTSPPANLERFANGGDLDMVENDACGPQSQVRGENWPRSRRASICRTLDCVGANAEDRLNNDAAAFAASPAMSAWRDQISAQIMQLQQSVHRALPPIPNLPDYQAYPVMRRISNLVPQRGLGNRSDNGQNVATKVKAPDYHWWELITGPASSPPAYDEIFPDQKQQILEPKNPSARIAAQDFVLDKTCQTLFDKAESSTMIGTVNIGPNGLTKQQQQQIRNAHARKVKKLRSDRKLFFIWIPLLIIIITMMIKDRMPQVLGMAGLARAFLGSQAQQQVL</sequence>
<feature type="compositionally biased region" description="Low complexity" evidence="4">
    <location>
        <begin position="42"/>
        <end position="76"/>
    </location>
</feature>
<feature type="compositionally biased region" description="Polar residues" evidence="4">
    <location>
        <begin position="564"/>
        <end position="575"/>
    </location>
</feature>
<accession>A0AA43QLN9</accession>
<dbReference type="GO" id="GO:0004842">
    <property type="term" value="F:ubiquitin-protein transferase activity"/>
    <property type="evidence" value="ECO:0007669"/>
    <property type="project" value="TreeGrafter"/>
</dbReference>
<evidence type="ECO:0000313" key="8">
    <source>
        <dbReference type="Proteomes" id="UP001161017"/>
    </source>
</evidence>
<dbReference type="Gene3D" id="2.60.40.10">
    <property type="entry name" value="Immunoglobulins"/>
    <property type="match status" value="1"/>
</dbReference>
<dbReference type="InterPro" id="IPR002110">
    <property type="entry name" value="Ankyrin_rpt"/>
</dbReference>
<keyword evidence="8" id="KW-1185">Reference proteome</keyword>
<dbReference type="GO" id="GO:0085020">
    <property type="term" value="P:protein K6-linked ubiquitination"/>
    <property type="evidence" value="ECO:0007669"/>
    <property type="project" value="TreeGrafter"/>
</dbReference>
<feature type="repeat" description="ANK" evidence="3">
    <location>
        <begin position="676"/>
        <end position="708"/>
    </location>
</feature>
<dbReference type="PANTHER" id="PTHR24171:SF8">
    <property type="entry name" value="BRCA1-ASSOCIATED RING DOMAIN PROTEIN 1"/>
    <property type="match status" value="1"/>
</dbReference>
<feature type="repeat" description="ANK" evidence="3">
    <location>
        <begin position="643"/>
        <end position="675"/>
    </location>
</feature>
<keyword evidence="5" id="KW-0812">Transmembrane</keyword>
<dbReference type="PANTHER" id="PTHR24171">
    <property type="entry name" value="ANKYRIN REPEAT DOMAIN-CONTAINING PROTEIN 39-RELATED"/>
    <property type="match status" value="1"/>
</dbReference>
<keyword evidence="5" id="KW-0472">Membrane</keyword>
<evidence type="ECO:0000256" key="1">
    <source>
        <dbReference type="ARBA" id="ARBA00022737"/>
    </source>
</evidence>
<dbReference type="SMART" id="SM00248">
    <property type="entry name" value="ANK"/>
    <property type="match status" value="2"/>
</dbReference>
<dbReference type="Pfam" id="PF12796">
    <property type="entry name" value="Ank_2"/>
    <property type="match status" value="1"/>
</dbReference>
<keyword evidence="2 3" id="KW-0040">ANK repeat</keyword>
<dbReference type="Pfam" id="PF25603">
    <property type="entry name" value="SPT23_MGA2_DBD"/>
    <property type="match status" value="1"/>
</dbReference>
<feature type="transmembrane region" description="Helical" evidence="5">
    <location>
        <begin position="999"/>
        <end position="1015"/>
    </location>
</feature>
<evidence type="ECO:0000313" key="7">
    <source>
        <dbReference type="EMBL" id="MDI1487899.1"/>
    </source>
</evidence>
<feature type="compositionally biased region" description="Polar residues" evidence="4">
    <location>
        <begin position="319"/>
        <end position="328"/>
    </location>
</feature>
<keyword evidence="5" id="KW-1133">Transmembrane helix</keyword>
<feature type="region of interest" description="Disordered" evidence="4">
    <location>
        <begin position="564"/>
        <end position="600"/>
    </location>
</feature>
<reference evidence="7" key="1">
    <citation type="journal article" date="2023" name="Genome Biol. Evol.">
        <title>First Whole Genome Sequence and Flow Cytometry Genome Size Data for the Lichen-Forming Fungus Ramalina farinacea (Ascomycota).</title>
        <authorList>
            <person name="Llewellyn T."/>
            <person name="Mian S."/>
            <person name="Hill R."/>
            <person name="Leitch I.J."/>
            <person name="Gaya E."/>
        </authorList>
    </citation>
    <scope>NUCLEOTIDE SEQUENCE</scope>
    <source>
        <strain evidence="7">LIQ254RAFAR</strain>
    </source>
</reference>
<proteinExistence type="predicted"/>
<dbReference type="EMBL" id="JAPUFD010000006">
    <property type="protein sequence ID" value="MDI1487899.1"/>
    <property type="molecule type" value="Genomic_DNA"/>
</dbReference>
<evidence type="ECO:0000256" key="2">
    <source>
        <dbReference type="ARBA" id="ARBA00023043"/>
    </source>
</evidence>
<dbReference type="Gene3D" id="1.25.40.20">
    <property type="entry name" value="Ankyrin repeat-containing domain"/>
    <property type="match status" value="1"/>
</dbReference>
<dbReference type="AlphaFoldDB" id="A0AA43QLN9"/>
<evidence type="ECO:0000259" key="6">
    <source>
        <dbReference type="Pfam" id="PF25603"/>
    </source>
</evidence>
<feature type="domain" description="SPT23/MGA2-like DNA-binding" evidence="6">
    <location>
        <begin position="245"/>
        <end position="382"/>
    </location>
</feature>
<comment type="caution">
    <text evidence="7">The sequence shown here is derived from an EMBL/GenBank/DDBJ whole genome shotgun (WGS) entry which is preliminary data.</text>
</comment>
<evidence type="ECO:0000256" key="3">
    <source>
        <dbReference type="PROSITE-ProRule" id="PRU00023"/>
    </source>
</evidence>
<organism evidence="7 8">
    <name type="scientific">Ramalina farinacea</name>
    <dbReference type="NCBI Taxonomy" id="258253"/>
    <lineage>
        <taxon>Eukaryota</taxon>
        <taxon>Fungi</taxon>
        <taxon>Dikarya</taxon>
        <taxon>Ascomycota</taxon>
        <taxon>Pezizomycotina</taxon>
        <taxon>Lecanoromycetes</taxon>
        <taxon>OSLEUM clade</taxon>
        <taxon>Lecanoromycetidae</taxon>
        <taxon>Lecanorales</taxon>
        <taxon>Lecanorineae</taxon>
        <taxon>Ramalinaceae</taxon>
        <taxon>Ramalina</taxon>
    </lineage>
</organism>
<keyword evidence="1" id="KW-0677">Repeat</keyword>
<protein>
    <submittedName>
        <fullName evidence="7">SPT3 Dosage dependent suppressor of Ty-induced promoter mutations-like protein</fullName>
    </submittedName>
</protein>
<name>A0AA43QLN9_9LECA</name>